<dbReference type="Proteomes" id="UP001064896">
    <property type="component" value="Chromosome"/>
</dbReference>
<dbReference type="Pfam" id="PF08809">
    <property type="entry name" value="DUF1799"/>
    <property type="match status" value="1"/>
</dbReference>
<protein>
    <recommendedName>
        <fullName evidence="3">Phage protein</fullName>
    </recommendedName>
</protein>
<evidence type="ECO:0000313" key="2">
    <source>
        <dbReference type="Proteomes" id="UP001064896"/>
    </source>
</evidence>
<gene>
    <name evidence="1" type="ORF">PSm6_44690</name>
</gene>
<dbReference type="EMBL" id="AP023081">
    <property type="protein sequence ID" value="BCD88062.1"/>
    <property type="molecule type" value="Genomic_DNA"/>
</dbReference>
<sequence>MYPENWDAFRVFETMRTQWRTGMCGATGLDYTAIPAVIDLLNIPADRRQLFGDLRVMEFEALDVMAEQRIQESS</sequence>
<dbReference type="InterPro" id="IPR014915">
    <property type="entry name" value="Phage_TLS_TfmB"/>
</dbReference>
<organism evidence="1 2">
    <name type="scientific">Pseudomonas solani</name>
    <dbReference type="NCBI Taxonomy" id="2731552"/>
    <lineage>
        <taxon>Bacteria</taxon>
        <taxon>Pseudomonadati</taxon>
        <taxon>Pseudomonadota</taxon>
        <taxon>Gammaproteobacteria</taxon>
        <taxon>Pseudomonadales</taxon>
        <taxon>Pseudomonadaceae</taxon>
        <taxon>Pseudomonas</taxon>
    </lineage>
</organism>
<accession>A0ABM7LEQ8</accession>
<evidence type="ECO:0008006" key="3">
    <source>
        <dbReference type="Google" id="ProtNLM"/>
    </source>
</evidence>
<proteinExistence type="predicted"/>
<name>A0ABM7LEQ8_9PSED</name>
<evidence type="ECO:0000313" key="1">
    <source>
        <dbReference type="EMBL" id="BCD88062.1"/>
    </source>
</evidence>
<reference evidence="1" key="1">
    <citation type="submission" date="2020-05" db="EMBL/GenBank/DDBJ databases">
        <title>Complete genome sequence of Pseudomonas sp. Sm006.</title>
        <authorList>
            <person name="Takeuchi K."/>
            <person name="Someya N."/>
        </authorList>
    </citation>
    <scope>NUCLEOTIDE SEQUENCE</scope>
    <source>
        <strain evidence="1">Sm006</strain>
    </source>
</reference>
<keyword evidence="2" id="KW-1185">Reference proteome</keyword>